<evidence type="ECO:0000313" key="2">
    <source>
        <dbReference type="EMBL" id="TPV35478.1"/>
    </source>
</evidence>
<feature type="domain" description="Outer membrane protein beta-barrel" evidence="1">
    <location>
        <begin position="218"/>
        <end position="383"/>
    </location>
</feature>
<dbReference type="OrthoDB" id="921445at2"/>
<dbReference type="AlphaFoldDB" id="A0A506PPH2"/>
<dbReference type="InterPro" id="IPR025665">
    <property type="entry name" value="Beta-barrel_OMP_2"/>
</dbReference>
<name>A0A506PPH2_9FLAO</name>
<sequence length="411" mass="47093">MKIKLFFINVLFISIVNAQVKFEPGYIIDNNGNRVDCLIKNSEWLGNPEEIFYKISEDASETIRATTGTIKEFGIGYNLVFKRFTVDLDMSSNSMVYMSNKKEPEFETRTIFLRQLVKGGANLYYYEGKNVNRFFYDLGELTEIKPLVYKKYKIDQSNVAVNAEFRSALYYDLKCDDLTSSDTRGLSYDKKNLIDLFKKYNECKKISPIIYADEKGKGYFNFKIKAGFTSFKNELKFEARPGQSDLISADFPEQVSFRIGGEVEYVLPFNRNKWSLFVEPSYQSYEATGVNQNSSSGGVVTNNEVTLKYNYIEMPIALRHYFFLDNKSRLFGNVGIAVVIDLDSDFSFSQTPDLELNVKSTSNLLLGFGYDYNNKVSLEFRYSAPRNINKESGFITSSYSGVSFIVGYTIL</sequence>
<organism evidence="2 3">
    <name type="scientific">Paucihalobacter ruber</name>
    <dbReference type="NCBI Taxonomy" id="2567861"/>
    <lineage>
        <taxon>Bacteria</taxon>
        <taxon>Pseudomonadati</taxon>
        <taxon>Bacteroidota</taxon>
        <taxon>Flavobacteriia</taxon>
        <taxon>Flavobacteriales</taxon>
        <taxon>Flavobacteriaceae</taxon>
        <taxon>Paucihalobacter</taxon>
    </lineage>
</organism>
<evidence type="ECO:0000259" key="1">
    <source>
        <dbReference type="Pfam" id="PF13568"/>
    </source>
</evidence>
<proteinExistence type="predicted"/>
<evidence type="ECO:0000313" key="3">
    <source>
        <dbReference type="Proteomes" id="UP000317332"/>
    </source>
</evidence>
<keyword evidence="3" id="KW-1185">Reference proteome</keyword>
<comment type="caution">
    <text evidence="2">The sequence shown here is derived from an EMBL/GenBank/DDBJ whole genome shotgun (WGS) entry which is preliminary data.</text>
</comment>
<gene>
    <name evidence="2" type="ORF">FJ651_00730</name>
</gene>
<dbReference type="RefSeq" id="WP_140988487.1">
    <property type="nucleotide sequence ID" value="NZ_VHIQ01000001.1"/>
</dbReference>
<dbReference type="Pfam" id="PF13568">
    <property type="entry name" value="OMP_b-brl_2"/>
    <property type="match status" value="1"/>
</dbReference>
<accession>A0A506PPH2</accession>
<protein>
    <submittedName>
        <fullName evidence="2">PorT family protein</fullName>
    </submittedName>
</protein>
<dbReference type="EMBL" id="VHIQ01000001">
    <property type="protein sequence ID" value="TPV35478.1"/>
    <property type="molecule type" value="Genomic_DNA"/>
</dbReference>
<reference evidence="2 3" key="1">
    <citation type="submission" date="2019-06" db="EMBL/GenBank/DDBJ databases">
        <title>Flavobacteriaceae Paucihalobacterium erythroidium CWB-1, complete genome.</title>
        <authorList>
            <person name="Wu S."/>
        </authorList>
    </citation>
    <scope>NUCLEOTIDE SEQUENCE [LARGE SCALE GENOMIC DNA]</scope>
    <source>
        <strain evidence="2 3">CWB-1</strain>
    </source>
</reference>
<dbReference type="Proteomes" id="UP000317332">
    <property type="component" value="Unassembled WGS sequence"/>
</dbReference>